<dbReference type="InterPro" id="IPR055073">
    <property type="entry name" value="NOMO1-like_9th"/>
</dbReference>
<dbReference type="Pfam" id="PF23141">
    <property type="entry name" value="Ig_NOMO"/>
    <property type="match status" value="1"/>
</dbReference>
<keyword evidence="2 9" id="KW-0812">Transmembrane</keyword>
<dbReference type="InterPro" id="IPR013784">
    <property type="entry name" value="Carb-bd-like_fold"/>
</dbReference>
<name>A0AAN8C9L8_9TELE</name>
<evidence type="ECO:0000259" key="17">
    <source>
        <dbReference type="Pfam" id="PF23193"/>
    </source>
</evidence>
<dbReference type="Gene3D" id="2.60.40.1120">
    <property type="entry name" value="Carboxypeptidase-like, regulatory domain"/>
    <property type="match status" value="2"/>
</dbReference>
<dbReference type="InterPro" id="IPR056319">
    <property type="entry name" value="NOMO_7th"/>
</dbReference>
<comment type="subcellular location">
    <subcellularLocation>
        <location evidence="1">Endoplasmic reticulum membrane</location>
        <topology evidence="1">Single-pass type I membrane protein</topology>
    </subcellularLocation>
    <subcellularLocation>
        <location evidence="9">Membrane</location>
        <topology evidence="9">Multi-pass membrane protein</topology>
    </subcellularLocation>
</comment>
<evidence type="ECO:0000256" key="6">
    <source>
        <dbReference type="ARBA" id="ARBA00023136"/>
    </source>
</evidence>
<dbReference type="SUPFAM" id="SSF49452">
    <property type="entry name" value="Starch-binding domain-like"/>
    <property type="match status" value="3"/>
</dbReference>
<feature type="domain" description="NOMO fifth transthyretin-like" evidence="18">
    <location>
        <begin position="1167"/>
        <end position="1214"/>
    </location>
</feature>
<keyword evidence="3" id="KW-0732">Signal</keyword>
<protein>
    <recommendedName>
        <fullName evidence="9">Transmembrane channel-like protein</fullName>
    </recommendedName>
</protein>
<feature type="domain" description="NOMO third transthyretin-like" evidence="17">
    <location>
        <begin position="962"/>
        <end position="1060"/>
    </location>
</feature>
<dbReference type="InterPro" id="IPR051417">
    <property type="entry name" value="SDr/BOS_complex"/>
</dbReference>
<dbReference type="Pfam" id="PF23193">
    <property type="entry name" value="NOMO_3rd"/>
    <property type="match status" value="1"/>
</dbReference>
<evidence type="ECO:0000256" key="4">
    <source>
        <dbReference type="ARBA" id="ARBA00022824"/>
    </source>
</evidence>
<proteinExistence type="inferred from homology"/>
<feature type="transmembrane region" description="Helical" evidence="9">
    <location>
        <begin position="480"/>
        <end position="498"/>
    </location>
</feature>
<dbReference type="GO" id="GO:0043022">
    <property type="term" value="F:ribosome binding"/>
    <property type="evidence" value="ECO:0007669"/>
    <property type="project" value="UniProtKB-ARBA"/>
</dbReference>
<evidence type="ECO:0000259" key="14">
    <source>
        <dbReference type="Pfam" id="PF22904"/>
    </source>
</evidence>
<dbReference type="InterPro" id="IPR056187">
    <property type="entry name" value="NOMO_8th"/>
</dbReference>
<dbReference type="InterPro" id="IPR056189">
    <property type="entry name" value="NOMO_3rd"/>
</dbReference>
<feature type="region of interest" description="Disordered" evidence="10">
    <location>
        <begin position="1"/>
        <end position="104"/>
    </location>
</feature>
<dbReference type="Pfam" id="PF22898">
    <property type="entry name" value="NOMO1-like_1st"/>
    <property type="match status" value="1"/>
</dbReference>
<dbReference type="Pfam" id="PF22902">
    <property type="entry name" value="NOMO1-like_9th"/>
    <property type="match status" value="1"/>
</dbReference>
<feature type="transmembrane region" description="Helical" evidence="9">
    <location>
        <begin position="346"/>
        <end position="374"/>
    </location>
</feature>
<keyword evidence="6 9" id="KW-0472">Membrane</keyword>
<dbReference type="GO" id="GO:0160063">
    <property type="term" value="P:multi-pass transmembrane protein insertion into ER membrane"/>
    <property type="evidence" value="ECO:0007669"/>
    <property type="project" value="UniProtKB-ARBA"/>
</dbReference>
<evidence type="ECO:0000256" key="3">
    <source>
        <dbReference type="ARBA" id="ARBA00022729"/>
    </source>
</evidence>
<feature type="transmembrane region" description="Helical" evidence="9">
    <location>
        <begin position="650"/>
        <end position="672"/>
    </location>
</feature>
<keyword evidence="4" id="KW-0256">Endoplasmic reticulum</keyword>
<dbReference type="Pfam" id="PF07810">
    <property type="entry name" value="TMC"/>
    <property type="match status" value="1"/>
</dbReference>
<feature type="transmembrane region" description="Helical" evidence="9">
    <location>
        <begin position="159"/>
        <end position="181"/>
    </location>
</feature>
<dbReference type="PANTHER" id="PTHR23303">
    <property type="entry name" value="CARBOXYPEPTIDASE REGULATORY REGION-CONTAINING"/>
    <property type="match status" value="1"/>
</dbReference>
<keyword evidence="21" id="KW-1185">Reference proteome</keyword>
<evidence type="ECO:0000256" key="2">
    <source>
        <dbReference type="ARBA" id="ARBA00022692"/>
    </source>
</evidence>
<feature type="compositionally biased region" description="Basic and acidic residues" evidence="10">
    <location>
        <begin position="65"/>
        <end position="104"/>
    </location>
</feature>
<feature type="domain" description="NOMO-like N-terminal beta-sandwich" evidence="12">
    <location>
        <begin position="776"/>
        <end position="860"/>
    </location>
</feature>
<dbReference type="PANTHER" id="PTHR23303:SF14">
    <property type="entry name" value="BOS COMPLEX SUBUNIT NOMO1-RELATED"/>
    <property type="match status" value="1"/>
</dbReference>
<evidence type="ECO:0000259" key="16">
    <source>
        <dbReference type="Pfam" id="PF23192"/>
    </source>
</evidence>
<dbReference type="Pfam" id="PF23660">
    <property type="entry name" value="NOMO_8th"/>
    <property type="match status" value="1"/>
</dbReference>
<evidence type="ECO:0000256" key="7">
    <source>
        <dbReference type="ARBA" id="ARBA00023180"/>
    </source>
</evidence>
<feature type="region of interest" description="Disordered" evidence="10">
    <location>
        <begin position="1405"/>
        <end position="1431"/>
    </location>
</feature>
<evidence type="ECO:0000313" key="21">
    <source>
        <dbReference type="Proteomes" id="UP001335648"/>
    </source>
</evidence>
<keyword evidence="5 9" id="KW-1133">Transmembrane helix</keyword>
<keyword evidence="7" id="KW-0325">Glycoprotein</keyword>
<dbReference type="Proteomes" id="UP001335648">
    <property type="component" value="Unassembled WGS sequence"/>
</dbReference>
<feature type="transmembrane region" description="Helical" evidence="9">
    <location>
        <begin position="394"/>
        <end position="417"/>
    </location>
</feature>
<feature type="domain" description="NOMO C-terminal transthyretin-like" evidence="16">
    <location>
        <begin position="1742"/>
        <end position="1835"/>
    </location>
</feature>
<dbReference type="InterPro" id="IPR055075">
    <property type="entry name" value="NOMO-like_N"/>
</dbReference>
<dbReference type="InterPro" id="IPR012496">
    <property type="entry name" value="TMC_dom"/>
</dbReference>
<feature type="domain" description="NOMO second beta-sandwich" evidence="14">
    <location>
        <begin position="862"/>
        <end position="950"/>
    </location>
</feature>
<feature type="domain" description="NOMO-like ninth beta-sandwich" evidence="13">
    <location>
        <begin position="1487"/>
        <end position="1561"/>
    </location>
</feature>
<evidence type="ECO:0000256" key="10">
    <source>
        <dbReference type="SAM" id="MobiDB-lite"/>
    </source>
</evidence>
<evidence type="ECO:0000256" key="1">
    <source>
        <dbReference type="ARBA" id="ARBA00004115"/>
    </source>
</evidence>
<evidence type="ECO:0000256" key="9">
    <source>
        <dbReference type="RuleBase" id="RU310713"/>
    </source>
</evidence>
<evidence type="ECO:0000259" key="12">
    <source>
        <dbReference type="Pfam" id="PF22898"/>
    </source>
</evidence>
<dbReference type="FunFam" id="2.60.40.1120:FF:000001">
    <property type="entry name" value="Nodal modulator 1"/>
    <property type="match status" value="1"/>
</dbReference>
<feature type="transmembrane region" description="Helical" evidence="9">
    <location>
        <begin position="585"/>
        <end position="604"/>
    </location>
</feature>
<dbReference type="InterPro" id="IPR056191">
    <property type="entry name" value="NOMO_12th"/>
</dbReference>
<comment type="similarity">
    <text evidence="9">Belongs to the TMC family.</text>
</comment>
<dbReference type="Pfam" id="PF13620">
    <property type="entry name" value="CarboxypepD_reg"/>
    <property type="match status" value="1"/>
</dbReference>
<gene>
    <name evidence="20" type="ORF">CesoFtcFv8_009289</name>
</gene>
<evidence type="ECO:0000256" key="5">
    <source>
        <dbReference type="ARBA" id="ARBA00022989"/>
    </source>
</evidence>
<feature type="domain" description="NOMO seventh transthyretin-like" evidence="15">
    <location>
        <begin position="1308"/>
        <end position="1381"/>
    </location>
</feature>
<dbReference type="EMBL" id="JAULUE010002052">
    <property type="protein sequence ID" value="KAK5899861.1"/>
    <property type="molecule type" value="Genomic_DNA"/>
</dbReference>
<comment type="caution">
    <text evidence="20">The sequence shown here is derived from an EMBL/GenBank/DDBJ whole genome shotgun (WGS) entry which is preliminary data.</text>
</comment>
<evidence type="ECO:0000259" key="11">
    <source>
        <dbReference type="Pfam" id="PF07810"/>
    </source>
</evidence>
<feature type="compositionally biased region" description="Basic residues" evidence="10">
    <location>
        <begin position="32"/>
        <end position="47"/>
    </location>
</feature>
<feature type="domain" description="NOMO eighth prealbumin-like" evidence="19">
    <location>
        <begin position="1430"/>
        <end position="1486"/>
    </location>
</feature>
<dbReference type="Pfam" id="PF22904">
    <property type="entry name" value="NOMO1-like_2nd"/>
    <property type="match status" value="2"/>
</dbReference>
<sequence length="1910" mass="213368">MEVDSVFYTDRSGRVSSNPLLDQLPSYQSLLYRRKSSTAGTKRRSSSRGRIGSSGSGKWGVGTISRREEKPKSQMEERPIRELPRTMAEKRRDNTQRLEEDRELSSLKQLEHSTRRHLRRLRDDVHQWLGSLKLWRGDIHLIEGMFGTGILSYFSFLRFLVMLNLIIFVLMFSFVMLPIIIAPNVSGNITYNLNLESECSVYPSSARRGLVIFHEHITDLLSGGGFLEQTYLFYGYYRADKIHFSNSTYNLPLAYLLVTIAYLFFSLIWIVKRSATGFKRNLVQDEDRFQSFCNKIFAGWDFCITNENAVRLKRSSLLYELRTDLEEERIKQKIADRTRKERCRIYLIRLILNLFVIGVLMGCFYSIYLATIFSQEVQMDTKKDNFIVDLIYEYLPSIVITLANFITPLLFSAIINYEDYSPAFEIRFTLMRCVFMRLTSIGVLLFSLWSQITTCGKEPCLCGYNHVLYSCWETRIGQEMYKLTIFDFIIIFAVTVFVEFPRKLIVQHCDCGLAKWFGQQEFAIPQNVLEIVYGQTICWIGTFYSPMLPAICTMKYFFIFYIKKVSLINNCRPATRPFRASSSNFFFLVVLLIGLALACLPVSFSVAQINSSQACGPFVNYTTSWEVLPNTVSELPHGIKTLLFALSSEAFAVSFFVVTCLIMFYVIALAGAHKRVINQLREQLVVEGRDKRFLIQKLCQAQRLSAIKSPASKSQPRSPSYHTSFSNNFNESVFLAHSPPDSSTHQLSWYGTGGSVLLIGWLFLTVSSDDIVVACGGFVKSDVEINYSLIEIKLYTKQGSLKYQTDCAPINGYFMIPLYDKGDFVLKIEPPLGWSFEPTSVDLHVDGVSDICTKEEDINFVFTGFSVSGTVLSKGHPLGPAGVEVKLTRVGTEEKLQSVVTKPGGKYTFLKVLPGNYDITASHPSWTLEQSATSVVVSNANAPAAENLVVGGYDVSGEVRSDGEPMKEVTFLLYSATVKKEDVGGCNPSPVEGADPGDSSLLYLCSALSREDGTFVFLSLASGEYTVVPFYRGERITFDVAPSRMNFKVEHNSLKLEPIFRVMGFSVTGRVLNSDGGEGVPDATVSLNNQIKVISKEEGSFRLENMTAGTYTIRVTKELMFFEPITVKIAPNTPQLPDIITAGFSVCGQISVSRLPEGMKQQGRYKGAFCFQAKPGDYSVHVSLPEAEVKAGLALQPQALEVSLVDRPLTDLLFTQFMASVSGKVYCLASCDDLSVTLQPVSRQGERRTVALSGRNDILSFSFEDVLPGKYKVSITHEEWCWKHKSVEVEVLDSDVVGVEFRQIGYILRCSLSHAITLEFFQDGSKPENVGVYNLSKGVNRFCLSKPGVYKVTPRSCHQFEQDFYTYDTSAPSILTLTAVRHHMTGLITTDKILDVTLTIKSSIERERAPRRRGGGRGQGRQPPPIQEKADDLTGPFHYEFSYWARAGEKITVTPSSTELLFYPPEVEATITGESCPGRLVDIAGRAGLFLAGKVSPELQGVEISITERGAAAPLITVGTNEMGAYSVGPLHSDRQYDISASKEGFVLSPVEGTVGDFKAFALAGVTFKIRSEDGIPLSGVLLSLSGGQFRSNLLTQDTGLLTFNNLSPGQYYFKPMMKEFRFEPASQMIAVEEGQNLSIDITGIKTAYSCYGAVQSLSGDAERDVAVEAVGQADCSIYSEDTVTDQEGRFRLRGLLPGCKYLIQLRAEGNDHIERALPQYRAVEVGSNDIEGVNIIAFRQINQFDLSGNVHTSPEHLATLSVKLYKSDNMDNPINSISLGQSLFFNFPPLDRDGESYVLILHSTLSRFQFDFTLPQVTFTSNGYHKHITLTFNPTRKVPDQDVAQGSYIALPLTLLLLLAAYNHEKVIPLLLQLVNRIQGVRSMSQVSADNAALDEAKRQAKRQKARRT</sequence>
<dbReference type="GO" id="GO:0030246">
    <property type="term" value="F:carbohydrate binding"/>
    <property type="evidence" value="ECO:0007669"/>
    <property type="project" value="InterPro"/>
</dbReference>
<accession>A0AAN8C9L8</accession>
<dbReference type="Pfam" id="PF23194">
    <property type="entry name" value="NOMO_5th"/>
    <property type="match status" value="1"/>
</dbReference>
<dbReference type="GO" id="GO:0160064">
    <property type="term" value="C:multi-pass translocon complex"/>
    <property type="evidence" value="ECO:0007669"/>
    <property type="project" value="UniProtKB-ARBA"/>
</dbReference>
<comment type="function">
    <text evidence="8">Component of the multi-pass translocon (MPT) complex that mediates insertion of multi-pass membrane proteins into the lipid bilayer of membranes. The MPT complex takes over after the SEC61 complex: following membrane insertion of the first few transmembrane segments of proteins by the SEC61 complex, the MPT complex occludes the lateral gate of the SEC61 complex to promote insertion of subsequent transmembrane regions.</text>
</comment>
<evidence type="ECO:0000259" key="19">
    <source>
        <dbReference type="Pfam" id="PF23660"/>
    </source>
</evidence>
<evidence type="ECO:0000259" key="13">
    <source>
        <dbReference type="Pfam" id="PF22902"/>
    </source>
</evidence>
<organism evidence="20 21">
    <name type="scientific">Champsocephalus esox</name>
    <name type="common">pike icefish</name>
    <dbReference type="NCBI Taxonomy" id="159716"/>
    <lineage>
        <taxon>Eukaryota</taxon>
        <taxon>Metazoa</taxon>
        <taxon>Chordata</taxon>
        <taxon>Craniata</taxon>
        <taxon>Vertebrata</taxon>
        <taxon>Euteleostomi</taxon>
        <taxon>Actinopterygii</taxon>
        <taxon>Neopterygii</taxon>
        <taxon>Teleostei</taxon>
        <taxon>Neoteleostei</taxon>
        <taxon>Acanthomorphata</taxon>
        <taxon>Eupercaria</taxon>
        <taxon>Perciformes</taxon>
        <taxon>Notothenioidei</taxon>
        <taxon>Channichthyidae</taxon>
        <taxon>Champsocephalus</taxon>
    </lineage>
</organism>
<feature type="transmembrane region" description="Helical" evidence="9">
    <location>
        <begin position="429"/>
        <end position="449"/>
    </location>
</feature>
<dbReference type="InterPro" id="IPR056190">
    <property type="entry name" value="NOMO_5th"/>
</dbReference>
<evidence type="ECO:0000259" key="15">
    <source>
        <dbReference type="Pfam" id="PF23141"/>
    </source>
</evidence>
<evidence type="ECO:0000259" key="18">
    <source>
        <dbReference type="Pfam" id="PF23194"/>
    </source>
</evidence>
<feature type="compositionally biased region" description="Polar residues" evidence="10">
    <location>
        <begin position="14"/>
        <end position="29"/>
    </location>
</feature>
<dbReference type="InterPro" id="IPR055074">
    <property type="entry name" value="NOMO1-3_2nd"/>
</dbReference>
<feature type="domain" description="NOMO second beta-sandwich" evidence="14">
    <location>
        <begin position="1220"/>
        <end position="1295"/>
    </location>
</feature>
<dbReference type="Pfam" id="PF23192">
    <property type="entry name" value="NOMO_12th"/>
    <property type="match status" value="1"/>
</dbReference>
<reference evidence="20 21" key="1">
    <citation type="journal article" date="2023" name="Mol. Biol. Evol.">
        <title>Genomics of Secondarily Temperate Adaptation in the Only Non-Antarctic Icefish.</title>
        <authorList>
            <person name="Rivera-Colon A.G."/>
            <person name="Rayamajhi N."/>
            <person name="Minhas B.F."/>
            <person name="Madrigal G."/>
            <person name="Bilyk K.T."/>
            <person name="Yoon V."/>
            <person name="Hune M."/>
            <person name="Gregory S."/>
            <person name="Cheng C.H.C."/>
            <person name="Catchen J.M."/>
        </authorList>
    </citation>
    <scope>NUCLEOTIDE SEQUENCE [LARGE SCALE GENOMIC DNA]</scope>
    <source>
        <strain evidence="20">JC2023a</strain>
    </source>
</reference>
<evidence type="ECO:0000313" key="20">
    <source>
        <dbReference type="EMBL" id="KAK5899861.1"/>
    </source>
</evidence>
<evidence type="ECO:0000256" key="8">
    <source>
        <dbReference type="ARBA" id="ARBA00056484"/>
    </source>
</evidence>
<feature type="transmembrane region" description="Helical" evidence="9">
    <location>
        <begin position="253"/>
        <end position="271"/>
    </location>
</feature>
<feature type="domain" description="TMC" evidence="11">
    <location>
        <begin position="471"/>
        <end position="581"/>
    </location>
</feature>
<dbReference type="GO" id="GO:0005789">
    <property type="term" value="C:endoplasmic reticulum membrane"/>
    <property type="evidence" value="ECO:0007669"/>
    <property type="project" value="UniProtKB-SubCell"/>
</dbReference>